<sequence>MVLSIEEKNEYGKYIVNSLVQKFRYSEKEAITMVKKSSIIDDISNDYDKIIRFNSDDLAQELIVKYKNTEV</sequence>
<evidence type="ECO:0000313" key="1">
    <source>
        <dbReference type="EMBL" id="KOA83181.1"/>
    </source>
</evidence>
<evidence type="ECO:0000313" key="2">
    <source>
        <dbReference type="Proteomes" id="UP000037540"/>
    </source>
</evidence>
<accession>A0A9Q1UWG0</accession>
<dbReference type="Proteomes" id="UP000037540">
    <property type="component" value="Unassembled WGS sequence"/>
</dbReference>
<name>A0A9Q1UWG0_CLOBO</name>
<organism evidence="1 2">
    <name type="scientific">Clostridium botulinum</name>
    <dbReference type="NCBI Taxonomy" id="1491"/>
    <lineage>
        <taxon>Bacteria</taxon>
        <taxon>Bacillati</taxon>
        <taxon>Bacillota</taxon>
        <taxon>Clostridia</taxon>
        <taxon>Eubacteriales</taxon>
        <taxon>Clostridiaceae</taxon>
        <taxon>Clostridium</taxon>
    </lineage>
</organism>
<comment type="caution">
    <text evidence="1">The sequence shown here is derived from an EMBL/GenBank/DDBJ whole genome shotgun (WGS) entry which is preliminary data.</text>
</comment>
<dbReference type="RefSeq" id="WP_013726243.1">
    <property type="nucleotide sequence ID" value="NZ_LGVO01000062.1"/>
</dbReference>
<proteinExistence type="predicted"/>
<reference evidence="1 2" key="1">
    <citation type="submission" date="2015-07" db="EMBL/GenBank/DDBJ databases">
        <title>Draft genome sequences of 17 French Clostridium botulinum group III.</title>
        <authorList>
            <person name="Woudstra C."/>
            <person name="Le Marechal C."/>
            <person name="Souillard R."/>
            <person name="Bayon-Auboyer M.-H."/>
            <person name="Dessouter D."/>
            <person name="Fach P."/>
        </authorList>
    </citation>
    <scope>NUCLEOTIDE SEQUENCE [LARGE SCALE GENOMIC DNA]</scope>
    <source>
        <strain evidence="1 2">12LNRI-CD</strain>
    </source>
</reference>
<gene>
    <name evidence="1" type="ORF">ADU74_12635</name>
</gene>
<dbReference type="AlphaFoldDB" id="A0A9Q1UWG0"/>
<protein>
    <submittedName>
        <fullName evidence="1">Uncharacterized protein</fullName>
    </submittedName>
</protein>
<dbReference type="EMBL" id="LGVR01000089">
    <property type="protein sequence ID" value="KOA83181.1"/>
    <property type="molecule type" value="Genomic_DNA"/>
</dbReference>